<name>A0ABR4ASL3_9LECA</name>
<comment type="caution">
    <text evidence="3">The sequence shown here is derived from an EMBL/GenBank/DDBJ whole genome shotgun (WGS) entry which is preliminary data.</text>
</comment>
<dbReference type="InterPro" id="IPR025187">
    <property type="entry name" value="DUF4112"/>
</dbReference>
<dbReference type="PANTHER" id="PTHR35519">
    <property type="entry name" value="MEMBRANE PROTEINS"/>
    <property type="match status" value="1"/>
</dbReference>
<dbReference type="EMBL" id="JBEFKJ010000001">
    <property type="protein sequence ID" value="KAL2048225.1"/>
    <property type="molecule type" value="Genomic_DNA"/>
</dbReference>
<dbReference type="PANTHER" id="PTHR35519:SF2">
    <property type="entry name" value="PH DOMAIN PROTEIN"/>
    <property type="match status" value="1"/>
</dbReference>
<sequence length="326" mass="36483">MATQLVQRLGKNQLKKRINKFGNDKINDTANDNDNEDLWYVYRKDKRGKVVKIKKDFAYYEAKGIPKKDIAIFLSVRKRAKTLDSGLSFFGIGKFGWGAVIGFIPVVGDFADVTLSWIFVVRKAAQVSKGDDKAKFISSMHGYLIVGGGIGMIPMFGDLFDAVWKTNNKSARMLERLLLNRAAKAKALAEKEAHAPVQDHRRVDTHLHPDLDHRQPHRYETETAPRVPARYESEAAPRLPARQDTRPATNAPPKYEEQYGNIHQRLGMKAGKESAKKPQAERSGGSWFSGKKGRKDQVQYLGGAGEDVNLARPPRPEGSGRGNGWI</sequence>
<keyword evidence="4" id="KW-1185">Reference proteome</keyword>
<keyword evidence="2" id="KW-0812">Transmembrane</keyword>
<keyword evidence="2" id="KW-1133">Transmembrane helix</keyword>
<feature type="compositionally biased region" description="Basic and acidic residues" evidence="1">
    <location>
        <begin position="270"/>
        <end position="280"/>
    </location>
</feature>
<feature type="region of interest" description="Disordered" evidence="1">
    <location>
        <begin position="268"/>
        <end position="326"/>
    </location>
</feature>
<protein>
    <submittedName>
        <fullName evidence="3">Uncharacterized protein</fullName>
    </submittedName>
</protein>
<evidence type="ECO:0000313" key="4">
    <source>
        <dbReference type="Proteomes" id="UP001590950"/>
    </source>
</evidence>
<organism evidence="3 4">
    <name type="scientific">Stereocaulon virgatum</name>
    <dbReference type="NCBI Taxonomy" id="373712"/>
    <lineage>
        <taxon>Eukaryota</taxon>
        <taxon>Fungi</taxon>
        <taxon>Dikarya</taxon>
        <taxon>Ascomycota</taxon>
        <taxon>Pezizomycotina</taxon>
        <taxon>Lecanoromycetes</taxon>
        <taxon>OSLEUM clade</taxon>
        <taxon>Lecanoromycetidae</taxon>
        <taxon>Lecanorales</taxon>
        <taxon>Lecanorineae</taxon>
        <taxon>Stereocaulaceae</taxon>
        <taxon>Stereocaulon</taxon>
    </lineage>
</organism>
<feature type="compositionally biased region" description="Basic and acidic residues" evidence="1">
    <location>
        <begin position="207"/>
        <end position="245"/>
    </location>
</feature>
<evidence type="ECO:0000313" key="3">
    <source>
        <dbReference type="EMBL" id="KAL2048225.1"/>
    </source>
</evidence>
<accession>A0ABR4ASL3</accession>
<keyword evidence="2" id="KW-0472">Membrane</keyword>
<feature type="region of interest" description="Disordered" evidence="1">
    <location>
        <begin position="207"/>
        <end position="255"/>
    </location>
</feature>
<dbReference type="Pfam" id="PF13430">
    <property type="entry name" value="DUF4112"/>
    <property type="match status" value="1"/>
</dbReference>
<proteinExistence type="predicted"/>
<evidence type="ECO:0000256" key="1">
    <source>
        <dbReference type="SAM" id="MobiDB-lite"/>
    </source>
</evidence>
<gene>
    <name evidence="3" type="ORF">N7G274_000136</name>
</gene>
<feature type="transmembrane region" description="Helical" evidence="2">
    <location>
        <begin position="143"/>
        <end position="164"/>
    </location>
</feature>
<dbReference type="Proteomes" id="UP001590950">
    <property type="component" value="Unassembled WGS sequence"/>
</dbReference>
<reference evidence="3 4" key="1">
    <citation type="submission" date="2024-09" db="EMBL/GenBank/DDBJ databases">
        <title>Rethinking Asexuality: The Enigmatic Case of Functional Sexual Genes in Lepraria (Stereocaulaceae).</title>
        <authorList>
            <person name="Doellman M."/>
            <person name="Sun Y."/>
            <person name="Barcenas-Pena A."/>
            <person name="Lumbsch H.T."/>
            <person name="Grewe F."/>
        </authorList>
    </citation>
    <scope>NUCLEOTIDE SEQUENCE [LARGE SCALE GENOMIC DNA]</scope>
    <source>
        <strain evidence="3 4">Mercado 3170</strain>
    </source>
</reference>
<evidence type="ECO:0000256" key="2">
    <source>
        <dbReference type="SAM" id="Phobius"/>
    </source>
</evidence>